<evidence type="ECO:0000313" key="11">
    <source>
        <dbReference type="EMBL" id="CAG9809435.1"/>
    </source>
</evidence>
<evidence type="ECO:0008006" key="13">
    <source>
        <dbReference type="Google" id="ProtNLM"/>
    </source>
</evidence>
<reference evidence="11" key="2">
    <citation type="submission" date="2022-10" db="EMBL/GenBank/DDBJ databases">
        <authorList>
            <consortium name="ENA_rothamsted_submissions"/>
            <consortium name="culmorum"/>
            <person name="King R."/>
        </authorList>
    </citation>
    <scope>NUCLEOTIDE SEQUENCE</scope>
</reference>
<keyword evidence="4 10" id="KW-0349">Heme</keyword>
<evidence type="ECO:0000256" key="6">
    <source>
        <dbReference type="ARBA" id="ARBA00022729"/>
    </source>
</evidence>
<keyword evidence="12" id="KW-1185">Reference proteome</keyword>
<dbReference type="GO" id="GO:0022412">
    <property type="term" value="P:cellular process involved in reproduction in multicellular organism"/>
    <property type="evidence" value="ECO:0007669"/>
    <property type="project" value="UniProtKB-ARBA"/>
</dbReference>
<evidence type="ECO:0000256" key="9">
    <source>
        <dbReference type="ARBA" id="ARBA00023157"/>
    </source>
</evidence>
<dbReference type="InterPro" id="IPR037120">
    <property type="entry name" value="Haem_peroxidase_sf_animal"/>
</dbReference>
<evidence type="ECO:0000256" key="1">
    <source>
        <dbReference type="ARBA" id="ARBA00004613"/>
    </source>
</evidence>
<name>A0A9N9S3Y4_9DIPT</name>
<reference evidence="11" key="1">
    <citation type="submission" date="2022-01" db="EMBL/GenBank/DDBJ databases">
        <authorList>
            <person name="King R."/>
        </authorList>
    </citation>
    <scope>NUCLEOTIDE SEQUENCE</scope>
</reference>
<evidence type="ECO:0000256" key="5">
    <source>
        <dbReference type="ARBA" id="ARBA00022723"/>
    </source>
</evidence>
<dbReference type="AlphaFoldDB" id="A0A9N9S3Y4"/>
<evidence type="ECO:0000256" key="8">
    <source>
        <dbReference type="ARBA" id="ARBA00023004"/>
    </source>
</evidence>
<keyword evidence="7" id="KW-0560">Oxidoreductase</keyword>
<keyword evidence="5 10" id="KW-0479">Metal-binding</keyword>
<dbReference type="PANTHER" id="PTHR11475">
    <property type="entry name" value="OXIDASE/PEROXIDASE"/>
    <property type="match status" value="1"/>
</dbReference>
<dbReference type="OrthoDB" id="823504at2759"/>
<dbReference type="Proteomes" id="UP001153620">
    <property type="component" value="Chromosome 3"/>
</dbReference>
<dbReference type="Pfam" id="PF03098">
    <property type="entry name" value="An_peroxidase"/>
    <property type="match status" value="1"/>
</dbReference>
<proteinExistence type="predicted"/>
<dbReference type="Gene3D" id="1.10.640.10">
    <property type="entry name" value="Haem peroxidase domain superfamily, animal type"/>
    <property type="match status" value="1"/>
</dbReference>
<keyword evidence="6" id="KW-0732">Signal</keyword>
<keyword evidence="3" id="KW-0575">Peroxidase</keyword>
<protein>
    <recommendedName>
        <fullName evidence="13">Peroxidase</fullName>
    </recommendedName>
</protein>
<dbReference type="SUPFAM" id="SSF48113">
    <property type="entry name" value="Heme-dependent peroxidases"/>
    <property type="match status" value="1"/>
</dbReference>
<evidence type="ECO:0000256" key="7">
    <source>
        <dbReference type="ARBA" id="ARBA00023002"/>
    </source>
</evidence>
<evidence type="ECO:0000256" key="2">
    <source>
        <dbReference type="ARBA" id="ARBA00022525"/>
    </source>
</evidence>
<evidence type="ECO:0000256" key="3">
    <source>
        <dbReference type="ARBA" id="ARBA00022559"/>
    </source>
</evidence>
<dbReference type="InterPro" id="IPR019791">
    <property type="entry name" value="Haem_peroxidase_animal"/>
</dbReference>
<evidence type="ECO:0000256" key="4">
    <source>
        <dbReference type="ARBA" id="ARBA00022617"/>
    </source>
</evidence>
<dbReference type="InterPro" id="IPR010255">
    <property type="entry name" value="Haem_peroxidase_sf"/>
</dbReference>
<dbReference type="GO" id="GO:0046872">
    <property type="term" value="F:metal ion binding"/>
    <property type="evidence" value="ECO:0007669"/>
    <property type="project" value="UniProtKB-KW"/>
</dbReference>
<keyword evidence="9" id="KW-1015">Disulfide bond</keyword>
<keyword evidence="2" id="KW-0964">Secreted</keyword>
<dbReference type="GO" id="GO:0005576">
    <property type="term" value="C:extracellular region"/>
    <property type="evidence" value="ECO:0007669"/>
    <property type="project" value="UniProtKB-SubCell"/>
</dbReference>
<evidence type="ECO:0000313" key="12">
    <source>
        <dbReference type="Proteomes" id="UP001153620"/>
    </source>
</evidence>
<keyword evidence="8 10" id="KW-0408">Iron</keyword>
<sequence length="539" mass="61278">MYCDGISVPPKSVTGAELPSARLISLEVFNDTNILNPKFTQAFMQFAQMIAHDIGNVLSAPTERGCCKSDGKLVSNPDSSCLYIPVPENDSIHSEMMCLNFVRSMTNNDMQCPVYPIKPAEQINAATASLDLSHVYGISEESLKSQRLFQNGMLAMEKRFNSTWPIHDPNTKNSCFTENSQETCYISGDPRINQSPTLSVMQILFIREHNRIALELQKLNPHWSDETLFQEARRINIAEFQYIAYYGWFYSIVGVKNLESLGYYYQPSGSEYANDYNATLDLSVMNEFTSGVFRLLHSTIDGRLRKVSEAHTLEDVVRLSDHFLRPKVIEGSYDSFVRGMLAQPAQFFDKNYDEEIRSFLFRFQKKYGSDMKAIDIQRGRDHGLASYNDLRSFCGLSRASKWEDFVDHIPVNDVENLKKVYADVNDVDLNVGSSLERPYAPNTMIGITYACILKIQVKAFRSGDRFWFENNDPAARFTPNQLAEIRKASFSRIICDNTESIFSVSQNAFLIPNDFNNTYVNCSDLPVVDLSLFKEHIAG</sequence>
<feature type="binding site" description="axial binding residue" evidence="10">
    <location>
        <position position="297"/>
    </location>
    <ligand>
        <name>heme b</name>
        <dbReference type="ChEBI" id="CHEBI:60344"/>
    </ligand>
    <ligandPart>
        <name>Fe</name>
        <dbReference type="ChEBI" id="CHEBI:18248"/>
    </ligandPart>
</feature>
<comment type="subcellular location">
    <subcellularLocation>
        <location evidence="1">Secreted</location>
    </subcellularLocation>
</comment>
<dbReference type="GO" id="GO:0006979">
    <property type="term" value="P:response to oxidative stress"/>
    <property type="evidence" value="ECO:0007669"/>
    <property type="project" value="InterPro"/>
</dbReference>
<dbReference type="CDD" id="cd09823">
    <property type="entry name" value="peroxinectin_like"/>
    <property type="match status" value="1"/>
</dbReference>
<dbReference type="GO" id="GO:0004601">
    <property type="term" value="F:peroxidase activity"/>
    <property type="evidence" value="ECO:0007669"/>
    <property type="project" value="UniProtKB-KW"/>
</dbReference>
<dbReference type="EMBL" id="OU895879">
    <property type="protein sequence ID" value="CAG9809435.1"/>
    <property type="molecule type" value="Genomic_DNA"/>
</dbReference>
<evidence type="ECO:0000256" key="10">
    <source>
        <dbReference type="PIRSR" id="PIRSR619791-2"/>
    </source>
</evidence>
<accession>A0A9N9S3Y4</accession>
<dbReference type="PRINTS" id="PR00457">
    <property type="entry name" value="ANPEROXIDASE"/>
</dbReference>
<dbReference type="PANTHER" id="PTHR11475:SF86">
    <property type="entry name" value="PEROXIDASE"/>
    <property type="match status" value="1"/>
</dbReference>
<organism evidence="11 12">
    <name type="scientific">Chironomus riparius</name>
    <dbReference type="NCBI Taxonomy" id="315576"/>
    <lineage>
        <taxon>Eukaryota</taxon>
        <taxon>Metazoa</taxon>
        <taxon>Ecdysozoa</taxon>
        <taxon>Arthropoda</taxon>
        <taxon>Hexapoda</taxon>
        <taxon>Insecta</taxon>
        <taxon>Pterygota</taxon>
        <taxon>Neoptera</taxon>
        <taxon>Endopterygota</taxon>
        <taxon>Diptera</taxon>
        <taxon>Nematocera</taxon>
        <taxon>Chironomoidea</taxon>
        <taxon>Chironomidae</taxon>
        <taxon>Chironominae</taxon>
        <taxon>Chironomus</taxon>
    </lineage>
</organism>
<dbReference type="FunFam" id="1.10.640.10:FF:000003">
    <property type="entry name" value="chorion peroxidase"/>
    <property type="match status" value="1"/>
</dbReference>
<dbReference type="PROSITE" id="PS50292">
    <property type="entry name" value="PEROXIDASE_3"/>
    <property type="match status" value="1"/>
</dbReference>
<gene>
    <name evidence="11" type="ORF">CHIRRI_LOCUS12259</name>
</gene>
<dbReference type="GO" id="GO:0020037">
    <property type="term" value="F:heme binding"/>
    <property type="evidence" value="ECO:0007669"/>
    <property type="project" value="InterPro"/>
</dbReference>